<feature type="transmembrane region" description="Helical" evidence="5">
    <location>
        <begin position="13"/>
        <end position="35"/>
    </location>
</feature>
<dbReference type="PANTHER" id="PTHR32089">
    <property type="entry name" value="METHYL-ACCEPTING CHEMOTAXIS PROTEIN MCPB"/>
    <property type="match status" value="1"/>
</dbReference>
<dbReference type="InterPro" id="IPR004089">
    <property type="entry name" value="MCPsignal_dom"/>
</dbReference>
<organism evidence="8 9">
    <name type="scientific">Clostridium chromiireducens</name>
    <dbReference type="NCBI Taxonomy" id="225345"/>
    <lineage>
        <taxon>Bacteria</taxon>
        <taxon>Bacillati</taxon>
        <taxon>Bacillota</taxon>
        <taxon>Clostridia</taxon>
        <taxon>Eubacteriales</taxon>
        <taxon>Clostridiaceae</taxon>
        <taxon>Clostridium</taxon>
    </lineage>
</organism>
<gene>
    <name evidence="8" type="primary">mcp4_16</name>
    <name evidence="8" type="ORF">CLCHR_35090</name>
</gene>
<feature type="domain" description="Methyl-accepting transducer" evidence="6">
    <location>
        <begin position="277"/>
        <end position="535"/>
    </location>
</feature>
<comment type="similarity">
    <text evidence="2">Belongs to the methyl-accepting chemotaxis (MCP) protein family.</text>
</comment>
<dbReference type="GO" id="GO:0006935">
    <property type="term" value="P:chemotaxis"/>
    <property type="evidence" value="ECO:0007669"/>
    <property type="project" value="InterPro"/>
</dbReference>
<dbReference type="PROSITE" id="PS50885">
    <property type="entry name" value="HAMP"/>
    <property type="match status" value="1"/>
</dbReference>
<dbReference type="InterPro" id="IPR003660">
    <property type="entry name" value="HAMP_dom"/>
</dbReference>
<dbReference type="CDD" id="cd06225">
    <property type="entry name" value="HAMP"/>
    <property type="match status" value="1"/>
</dbReference>
<evidence type="ECO:0000256" key="1">
    <source>
        <dbReference type="ARBA" id="ARBA00023224"/>
    </source>
</evidence>
<dbReference type="STRING" id="225345.CLCHR_35090"/>
<evidence type="ECO:0000256" key="4">
    <source>
        <dbReference type="SAM" id="Coils"/>
    </source>
</evidence>
<feature type="transmembrane region" description="Helical" evidence="5">
    <location>
        <begin position="193"/>
        <end position="215"/>
    </location>
</feature>
<dbReference type="Pfam" id="PF00015">
    <property type="entry name" value="MCPsignal"/>
    <property type="match status" value="1"/>
</dbReference>
<keyword evidence="9" id="KW-1185">Reference proteome</keyword>
<dbReference type="PANTHER" id="PTHR32089:SF112">
    <property type="entry name" value="LYSOZYME-LIKE PROTEIN-RELATED"/>
    <property type="match status" value="1"/>
</dbReference>
<evidence type="ECO:0000259" key="6">
    <source>
        <dbReference type="PROSITE" id="PS50111"/>
    </source>
</evidence>
<evidence type="ECO:0000313" key="8">
    <source>
        <dbReference type="EMBL" id="OPJ59359.1"/>
    </source>
</evidence>
<dbReference type="SMART" id="SM00283">
    <property type="entry name" value="MA"/>
    <property type="match status" value="1"/>
</dbReference>
<proteinExistence type="inferred from homology"/>
<keyword evidence="1 3" id="KW-0807">Transducer</keyword>
<sequence length="571" mass="63375">MKWFTNLKTIQKLIFTFVLVSLFIVLVGSIGIINMREIKSNADKMHNYNLESVKQLTTIRQNIADIRFDILKIDAQRNINNQNETTKKEVNRLYEENAEIIENYEKTILSDEEKEALALLKDDIKLYKNACEQIIKYADENNYNEADDQYLNLGPVKTALYNHLGNLIRINTDQADNLYKENNLTYQGSIHKVITIGALNLIIAIMLGTLIAIWISRQIKKVLNFAEAIGSGDLTQSIRINSKDEFGNLSKALNNANNNIKNLISEIMNSASDMSATSEELSATVEEVSSKMESVNESTEQISRGVQDLSSTAEEVSASTEEITSNTSGLANRASDASATVNDIKKRAFYIKDKAINEIKESNVIYMENRSQILNAIEEAKVVNEVKMMADSIGSIAEQTNLLALNAAIEAARAGEHGKGFAVVADEVRKLAEQSSEAVMNIHAMVNQVQVAVTKLSKSGQDVLNFIDNNVKSNYEFLNKTGIQYEEDANLVNDIIVEISKSSNQMNELVEHISYAVQNVSETAEESAASSEDISNSVNEVTLAVNDVAKSAQSQAELAQKLINMVEKFKL</sequence>
<name>A0A1V4IHF6_9CLOT</name>
<evidence type="ECO:0000259" key="7">
    <source>
        <dbReference type="PROSITE" id="PS50885"/>
    </source>
</evidence>
<dbReference type="PRINTS" id="PR00260">
    <property type="entry name" value="CHEMTRNSDUCR"/>
</dbReference>
<feature type="coiled-coil region" evidence="4">
    <location>
        <begin position="76"/>
        <end position="130"/>
    </location>
</feature>
<evidence type="ECO:0000256" key="3">
    <source>
        <dbReference type="PROSITE-ProRule" id="PRU00284"/>
    </source>
</evidence>
<dbReference type="OrthoDB" id="1887545at2"/>
<comment type="caution">
    <text evidence="8">The sequence shown here is derived from an EMBL/GenBank/DDBJ whole genome shotgun (WGS) entry which is preliminary data.</text>
</comment>
<dbReference type="GO" id="GO:0004888">
    <property type="term" value="F:transmembrane signaling receptor activity"/>
    <property type="evidence" value="ECO:0007669"/>
    <property type="project" value="InterPro"/>
</dbReference>
<dbReference type="AlphaFoldDB" id="A0A1V4IHF6"/>
<dbReference type="Proteomes" id="UP000191056">
    <property type="component" value="Unassembled WGS sequence"/>
</dbReference>
<dbReference type="SMART" id="SM00304">
    <property type="entry name" value="HAMP"/>
    <property type="match status" value="1"/>
</dbReference>
<protein>
    <submittedName>
        <fullName evidence="8">Methyl-accepting chemotaxis protein 4</fullName>
    </submittedName>
</protein>
<reference evidence="8 9" key="1">
    <citation type="submission" date="2017-03" db="EMBL/GenBank/DDBJ databases">
        <title>Genome sequence of Clostridium chromiireducens DSM 23318.</title>
        <authorList>
            <person name="Poehlein A."/>
            <person name="Daniel R."/>
        </authorList>
    </citation>
    <scope>NUCLEOTIDE SEQUENCE [LARGE SCALE GENOMIC DNA]</scope>
    <source>
        <strain evidence="8 9">DSM 23318</strain>
    </source>
</reference>
<dbReference type="SUPFAM" id="SSF58104">
    <property type="entry name" value="Methyl-accepting chemotaxis protein (MCP) signaling domain"/>
    <property type="match status" value="1"/>
</dbReference>
<dbReference type="RefSeq" id="WP_079441155.1">
    <property type="nucleotide sequence ID" value="NZ_MZGT01000053.1"/>
</dbReference>
<keyword evidence="5" id="KW-0472">Membrane</keyword>
<keyword evidence="5" id="KW-0812">Transmembrane</keyword>
<dbReference type="Gene3D" id="1.10.287.950">
    <property type="entry name" value="Methyl-accepting chemotaxis protein"/>
    <property type="match status" value="1"/>
</dbReference>
<keyword evidence="4" id="KW-0175">Coiled coil</keyword>
<feature type="coiled-coil region" evidence="4">
    <location>
        <begin position="246"/>
        <end position="273"/>
    </location>
</feature>
<evidence type="ECO:0000256" key="2">
    <source>
        <dbReference type="ARBA" id="ARBA00029447"/>
    </source>
</evidence>
<dbReference type="InterPro" id="IPR024478">
    <property type="entry name" value="HlyB_4HB_MCP"/>
</dbReference>
<keyword evidence="5" id="KW-1133">Transmembrane helix</keyword>
<dbReference type="PROSITE" id="PS50111">
    <property type="entry name" value="CHEMOTAXIS_TRANSDUC_2"/>
    <property type="match status" value="1"/>
</dbReference>
<dbReference type="GO" id="GO:0007165">
    <property type="term" value="P:signal transduction"/>
    <property type="evidence" value="ECO:0007669"/>
    <property type="project" value="UniProtKB-KW"/>
</dbReference>
<feature type="domain" description="HAMP" evidence="7">
    <location>
        <begin position="213"/>
        <end position="265"/>
    </location>
</feature>
<dbReference type="InterPro" id="IPR004090">
    <property type="entry name" value="Chemotax_Me-accpt_rcpt"/>
</dbReference>
<dbReference type="EMBL" id="MZGT01000053">
    <property type="protein sequence ID" value="OPJ59359.1"/>
    <property type="molecule type" value="Genomic_DNA"/>
</dbReference>
<accession>A0A1V4IHF6</accession>
<evidence type="ECO:0000313" key="9">
    <source>
        <dbReference type="Proteomes" id="UP000191056"/>
    </source>
</evidence>
<dbReference type="Pfam" id="PF12729">
    <property type="entry name" value="4HB_MCP_1"/>
    <property type="match status" value="1"/>
</dbReference>
<evidence type="ECO:0000256" key="5">
    <source>
        <dbReference type="SAM" id="Phobius"/>
    </source>
</evidence>
<dbReference type="Pfam" id="PF00672">
    <property type="entry name" value="HAMP"/>
    <property type="match status" value="1"/>
</dbReference>
<dbReference type="GO" id="GO:0016020">
    <property type="term" value="C:membrane"/>
    <property type="evidence" value="ECO:0007669"/>
    <property type="project" value="InterPro"/>
</dbReference>